<evidence type="ECO:0000313" key="1">
    <source>
        <dbReference type="EMBL" id="ANI18728.1"/>
    </source>
</evidence>
<sequence length="124" mass="13790">MSNHATNYLALEAFAAANARSMGARSRFQFGDLMVYARIAARRIGGEGRWTLDLADLEVTNEGERGKGQFTHFLSHAERIADSNGLIVYVQSIVNQRLLNSLVAKGYFLQGYDAYRLRQAPPPP</sequence>
<dbReference type="GeneID" id="42592296"/>
<dbReference type="RefSeq" id="WP_033997839.1">
    <property type="nucleotide sequence ID" value="NZ_CP015879.1"/>
</dbReference>
<dbReference type="Proteomes" id="UP000077748">
    <property type="component" value="Plasmid pRBL16"/>
</dbReference>
<evidence type="ECO:0000313" key="2">
    <source>
        <dbReference type="Proteomes" id="UP000077748"/>
    </source>
</evidence>
<dbReference type="EMBL" id="CP015879">
    <property type="protein sequence ID" value="ANI18728.1"/>
    <property type="molecule type" value="Genomic_DNA"/>
</dbReference>
<protein>
    <submittedName>
        <fullName evidence="1">Uncharacterized protein</fullName>
    </submittedName>
</protein>
<proteinExistence type="predicted"/>
<gene>
    <name evidence="1" type="ORF">A9C11_32210</name>
</gene>
<organism evidence="1 2">
    <name type="scientific">Pseudomonas citronellolis</name>
    <dbReference type="NCBI Taxonomy" id="53408"/>
    <lineage>
        <taxon>Bacteria</taxon>
        <taxon>Pseudomonadati</taxon>
        <taxon>Pseudomonadota</taxon>
        <taxon>Gammaproteobacteria</taxon>
        <taxon>Pseudomonadales</taxon>
        <taxon>Pseudomonadaceae</taxon>
        <taxon>Pseudomonas</taxon>
    </lineage>
</organism>
<name>A0A1A9KMI3_9PSED</name>
<reference evidence="1 2" key="1">
    <citation type="submission" date="2016-05" db="EMBL/GenBank/DDBJ databases">
        <title>Genome Sequence of Pseudomonas citronellolis Strain SJTE-3, an Estrogens and Persistent Organic Pollutants degradation strain.</title>
        <authorList>
            <person name="Liang R."/>
        </authorList>
    </citation>
    <scope>NUCLEOTIDE SEQUENCE [LARGE SCALE GENOMIC DNA]</scope>
    <source>
        <strain evidence="1 2">SJTE-3</strain>
        <plasmid evidence="2">Plasmid prbl16</plasmid>
    </source>
</reference>
<keyword evidence="1" id="KW-0614">Plasmid</keyword>
<accession>A0A1A9KMI3</accession>
<dbReference type="AlphaFoldDB" id="A0A1A9KMI3"/>
<geneLocation type="plasmid" evidence="2">
    <name>prbl16</name>
</geneLocation>